<evidence type="ECO:0000313" key="1">
    <source>
        <dbReference type="EMBL" id="KAK1140225.1"/>
    </source>
</evidence>
<dbReference type="EMBL" id="JAOPJF010000087">
    <property type="protein sequence ID" value="KAK1140225.1"/>
    <property type="molecule type" value="Genomic_DNA"/>
</dbReference>
<protein>
    <submittedName>
        <fullName evidence="1">Uncharacterized protein</fullName>
    </submittedName>
</protein>
<proteinExistence type="predicted"/>
<sequence length="824" mass="93410">MSFGYSIGDFIKVIELVKELRSRFVDAPPQYQAIKEELRGLFIVLEDVDAVLPHRTLTNTQRDNFQCLTSTCHHIAEALKDKLSVYQEIDTDRPRAGDETLRCTLRRAWKRIKWEPKDIAELRSRMISSVLLLKEFHAHLNSQRTSEESGLIRDEISEIKTLQLGQERSKEYQEIVEWLTPIEFHSQQNDFYKQRQEGTGQWLLTNPEFNSWLNGTSQALFCPGAPGAGTTSFTSLVVRHLEDRFGHDPGIGITYLYVNYHRREEQEPVSLLASLLKQLIQGQTTVPECVKVYNRHHSRRSRPSLTELMDAYPLVARLYSRIFVLIDALDECECSHGSRRLFLSSVFKLQSATPLNLFATSRHIPEIQTGFERHGSKVLEIRATDSDIQRYVVGRLPQLPTFVLSNHGLQSEVVAQIRNAVDGMFLLAKIHFDSLVAKRSPKAAADARNLANQALAWVVCSRRPLSPLELQHALALEEGATEFDEDNISTIDDILSEYFKQNLVSWVSKVNTIVSTGCITYLSFDEFSTGPCTDVKQYNNRSTQFRLFDYCARNWGHHASDAISAVTDMLIRMLQRDGNRASCWQAVRLQAGQWRQQVQKDWQISAMHLVVDFELAMIVQQLVNEGFPADSRDRKGRTPLSYAASNGNEAITFALLEQNVAVDSKDDDGRTPLSYAASHGYDAIVQILLQRGAEVDSRDHSHYTPLFYAAQKGHNQVVCILLGRDAKPHREDHHGRIPLSHAAWYGRKDVLDLLIQGHQPDIEDRYGRTILSYAAFLTQLPVATKPSRDCCLTRVLGLIRQIALVELLFSTQHGTGTSSSANHS</sequence>
<accession>A0ACC3ARC3</accession>
<organism evidence="1 2">
    <name type="scientific">Aspergillus melleus</name>
    <dbReference type="NCBI Taxonomy" id="138277"/>
    <lineage>
        <taxon>Eukaryota</taxon>
        <taxon>Fungi</taxon>
        <taxon>Dikarya</taxon>
        <taxon>Ascomycota</taxon>
        <taxon>Pezizomycotina</taxon>
        <taxon>Eurotiomycetes</taxon>
        <taxon>Eurotiomycetidae</taxon>
        <taxon>Eurotiales</taxon>
        <taxon>Aspergillaceae</taxon>
        <taxon>Aspergillus</taxon>
        <taxon>Aspergillus subgen. Circumdati</taxon>
    </lineage>
</organism>
<comment type="caution">
    <text evidence="1">The sequence shown here is derived from an EMBL/GenBank/DDBJ whole genome shotgun (WGS) entry which is preliminary data.</text>
</comment>
<keyword evidence="2" id="KW-1185">Reference proteome</keyword>
<gene>
    <name evidence="1" type="ORF">N8T08_010522</name>
</gene>
<dbReference type="Proteomes" id="UP001177260">
    <property type="component" value="Unassembled WGS sequence"/>
</dbReference>
<reference evidence="1 2" key="1">
    <citation type="journal article" date="2023" name="ACS Omega">
        <title>Identification of the Neoaspergillic Acid Biosynthesis Gene Cluster by Establishing an In Vitro CRISPR-Ribonucleoprotein Genetic System in Aspergillus melleus.</title>
        <authorList>
            <person name="Yuan B."/>
            <person name="Grau M.F."/>
            <person name="Murata R.M."/>
            <person name="Torok T."/>
            <person name="Venkateswaran K."/>
            <person name="Stajich J.E."/>
            <person name="Wang C.C.C."/>
        </authorList>
    </citation>
    <scope>NUCLEOTIDE SEQUENCE [LARGE SCALE GENOMIC DNA]</scope>
    <source>
        <strain evidence="1 2">IMV 1140</strain>
    </source>
</reference>
<name>A0ACC3ARC3_9EURO</name>
<evidence type="ECO:0000313" key="2">
    <source>
        <dbReference type="Proteomes" id="UP001177260"/>
    </source>
</evidence>